<dbReference type="EMBL" id="PFSJ01000027">
    <property type="protein sequence ID" value="PJC23368.1"/>
    <property type="molecule type" value="Genomic_DNA"/>
</dbReference>
<evidence type="ECO:0008006" key="3">
    <source>
        <dbReference type="Google" id="ProtNLM"/>
    </source>
</evidence>
<organism evidence="1 2">
    <name type="scientific">candidate division WWE3 bacterium CG_4_9_14_0_2_um_filter_35_11</name>
    <dbReference type="NCBI Taxonomy" id="1975077"/>
    <lineage>
        <taxon>Bacteria</taxon>
        <taxon>Katanobacteria</taxon>
    </lineage>
</organism>
<proteinExistence type="predicted"/>
<comment type="caution">
    <text evidence="1">The sequence shown here is derived from an EMBL/GenBank/DDBJ whole genome shotgun (WGS) entry which is preliminary data.</text>
</comment>
<dbReference type="Proteomes" id="UP000229756">
    <property type="component" value="Unassembled WGS sequence"/>
</dbReference>
<protein>
    <recommendedName>
        <fullName evidence="3">Transcriptional regulator, AbiEi antitoxin, Type IV TA system</fullName>
    </recommendedName>
</protein>
<evidence type="ECO:0000313" key="2">
    <source>
        <dbReference type="Proteomes" id="UP000229756"/>
    </source>
</evidence>
<accession>A0A2M8EKW1</accession>
<reference evidence="2" key="1">
    <citation type="submission" date="2017-09" db="EMBL/GenBank/DDBJ databases">
        <title>Depth-based differentiation of microbial function through sediment-hosted aquifers and enrichment of novel symbionts in the deep terrestrial subsurface.</title>
        <authorList>
            <person name="Probst A.J."/>
            <person name="Ladd B."/>
            <person name="Jarett J.K."/>
            <person name="Geller-Mcgrath D.E."/>
            <person name="Sieber C.M.K."/>
            <person name="Emerson J.B."/>
            <person name="Anantharaman K."/>
            <person name="Thomas B.C."/>
            <person name="Malmstrom R."/>
            <person name="Stieglmeier M."/>
            <person name="Klingl A."/>
            <person name="Woyke T."/>
            <person name="Ryan C.M."/>
            <person name="Banfield J.F."/>
        </authorList>
    </citation>
    <scope>NUCLEOTIDE SEQUENCE [LARGE SCALE GENOMIC DNA]</scope>
</reference>
<evidence type="ECO:0000313" key="1">
    <source>
        <dbReference type="EMBL" id="PJC23368.1"/>
    </source>
</evidence>
<name>A0A2M8EKW1_UNCKA</name>
<dbReference type="AlphaFoldDB" id="A0A2M8EKW1"/>
<sequence>MSLSKDLLKNKPVNKTVFSTNEIGQILNSNNKQNSYSALNYATQKGDLIRITRGIYSFNKNYSELELGNKLRKPSYVSLYTILQSEGIVFQYYKSTYLIAKRTDEINIGNQKYIYRKLKDSILLNPLGLVTENSTIKATVERALCDKIYLDGDEYFDNVRKVNWKLMSELNEKLYKDKRIMKFISKNKNAII</sequence>
<gene>
    <name evidence="1" type="ORF">CO058_03840</name>
</gene>